<name>A0A1D9N9X8_KLEPN</name>
<keyword evidence="1" id="KW-0614">Plasmid</keyword>
<geneLocation type="plasmid" evidence="1">
    <name>pF77</name>
</geneLocation>
<gene>
    <name evidence="1" type="ORF">A7K74_70</name>
</gene>
<dbReference type="RefSeq" id="WP_228273336.1">
    <property type="nucleotide sequence ID" value="NZ_CP016402.1"/>
</dbReference>
<protein>
    <submittedName>
        <fullName evidence="1">Uncharacterized protein</fullName>
    </submittedName>
</protein>
<organism evidence="1">
    <name type="scientific">Klebsiella pneumoniae subsp. pneumoniae</name>
    <dbReference type="NCBI Taxonomy" id="72407"/>
    <lineage>
        <taxon>Bacteria</taxon>
        <taxon>Pseudomonadati</taxon>
        <taxon>Pseudomonadota</taxon>
        <taxon>Gammaproteobacteria</taxon>
        <taxon>Enterobacterales</taxon>
        <taxon>Enterobacteriaceae</taxon>
        <taxon>Klebsiella/Raoultella group</taxon>
        <taxon>Klebsiella</taxon>
        <taxon>Klebsiella pneumoniae complex</taxon>
    </lineage>
</organism>
<sequence length="125" mass="14614">MIFILFIKTERSKINNGIYFHDKTESAVQICKQDPVIDKTNRLRLCRVLCDGCRSGKQEFIIAELDSEIRKIRLKLTDSYEEGVRLSSGTFTLPARFCREILPDDVRSITIILEKSDDEWWYGSY</sequence>
<dbReference type="EMBL" id="CP016402">
    <property type="protein sequence ID" value="AOZ86986.1"/>
    <property type="molecule type" value="Genomic_DNA"/>
</dbReference>
<proteinExistence type="predicted"/>
<reference evidence="1" key="1">
    <citation type="submission" date="2016-07" db="EMBL/GenBank/DDBJ databases">
        <authorList>
            <person name="Zhai Y."/>
            <person name="He Z."/>
            <person name="Kang Y."/>
            <person name="Yu H."/>
            <person name="Wang J."/>
            <person name="Du P."/>
            <person name="Zhang Z."/>
            <person name="Chen Y."/>
            <person name="Hu S."/>
            <person name="Gao Z."/>
        </authorList>
    </citation>
    <scope>NUCLEOTIDE SEQUENCE [LARGE SCALE GENOMIC DNA]</scope>
    <source>
        <strain evidence="1">F77</strain>
        <plasmid evidence="1">pF77</plasmid>
    </source>
</reference>
<accession>A0A1D9N9X8</accession>
<evidence type="ECO:0000313" key="1">
    <source>
        <dbReference type="EMBL" id="AOZ86986.1"/>
    </source>
</evidence>
<dbReference type="AlphaFoldDB" id="A0A1D9N9X8"/>